<dbReference type="InterPro" id="IPR002455">
    <property type="entry name" value="GPCR3_GABA-B"/>
</dbReference>
<reference evidence="5" key="1">
    <citation type="journal article" date="2023" name="G3 (Bethesda)">
        <title>A reference genome for the long-term kleptoplast-retaining sea slug Elysia crispata morphotype clarki.</title>
        <authorList>
            <person name="Eastman K.E."/>
            <person name="Pendleton A.L."/>
            <person name="Shaikh M.A."/>
            <person name="Suttiyut T."/>
            <person name="Ogas R."/>
            <person name="Tomko P."/>
            <person name="Gavelis G."/>
            <person name="Widhalm J.R."/>
            <person name="Wisecaver J.H."/>
        </authorList>
    </citation>
    <scope>NUCLEOTIDE SEQUENCE</scope>
    <source>
        <strain evidence="5">ECLA1</strain>
    </source>
</reference>
<evidence type="ECO:0000256" key="4">
    <source>
        <dbReference type="ARBA" id="ARBA00023224"/>
    </source>
</evidence>
<evidence type="ECO:0000256" key="3">
    <source>
        <dbReference type="ARBA" id="ARBA00023180"/>
    </source>
</evidence>
<dbReference type="PANTHER" id="PTHR10519">
    <property type="entry name" value="GABA-B RECEPTOR"/>
    <property type="match status" value="1"/>
</dbReference>
<keyword evidence="1" id="KW-0297">G-protein coupled receptor</keyword>
<keyword evidence="6" id="KW-1185">Reference proteome</keyword>
<dbReference type="Gene3D" id="3.40.50.2300">
    <property type="match status" value="2"/>
</dbReference>
<dbReference type="GO" id="GO:0004965">
    <property type="term" value="F:G protein-coupled GABA receptor activity"/>
    <property type="evidence" value="ECO:0007669"/>
    <property type="project" value="InterPro"/>
</dbReference>
<keyword evidence="4" id="KW-0807">Transducer</keyword>
<evidence type="ECO:0000313" key="6">
    <source>
        <dbReference type="Proteomes" id="UP001283361"/>
    </source>
</evidence>
<sequence length="224" mass="25447">MQNVAFTTKHCMDSGGRINHNQEKVTFDFVSLASRLCSFLSMGLIFVPEAYKETLHGKKYVWLFIDWYPDNWYKVKDNHHICTVAFITESTVPRAKQFTEPLDRMLNTLDTSLITSEGTMEAPVAYNAVWVMAFAFPNAAPKLYQHDVLLPQTLFSTFNCDWFTVSKCWVLPIFGIFLAYETQNVPYSLAWAVMAFHASPSLVAFSASVPCPTLSHFVSPSNIF</sequence>
<dbReference type="GO" id="GO:0007214">
    <property type="term" value="P:gamma-aminobutyric acid signaling pathway"/>
    <property type="evidence" value="ECO:0007669"/>
    <property type="project" value="TreeGrafter"/>
</dbReference>
<dbReference type="GO" id="GO:0038039">
    <property type="term" value="C:G protein-coupled receptor heterodimeric complex"/>
    <property type="evidence" value="ECO:0007669"/>
    <property type="project" value="TreeGrafter"/>
</dbReference>
<dbReference type="EMBL" id="JAWDGP010006844">
    <property type="protein sequence ID" value="KAK3734559.1"/>
    <property type="molecule type" value="Genomic_DNA"/>
</dbReference>
<evidence type="ECO:0000256" key="1">
    <source>
        <dbReference type="ARBA" id="ARBA00023040"/>
    </source>
</evidence>
<dbReference type="InterPro" id="IPR028082">
    <property type="entry name" value="Peripla_BP_I"/>
</dbReference>
<accession>A0AAE1CTK4</accession>
<keyword evidence="3" id="KW-0325">Glycoprotein</keyword>
<protein>
    <submittedName>
        <fullName evidence="5">Uncharacterized protein</fullName>
    </submittedName>
</protein>
<dbReference type="Proteomes" id="UP001283361">
    <property type="component" value="Unassembled WGS sequence"/>
</dbReference>
<proteinExistence type="predicted"/>
<gene>
    <name evidence="5" type="ORF">RRG08_003467</name>
</gene>
<dbReference type="AlphaFoldDB" id="A0AAE1CTK4"/>
<comment type="caution">
    <text evidence="5">The sequence shown here is derived from an EMBL/GenBank/DDBJ whole genome shotgun (WGS) entry which is preliminary data.</text>
</comment>
<dbReference type="PANTHER" id="PTHR10519:SF77">
    <property type="entry name" value="GAMMA-AMINOBUTYRIC ACID TYPE B RECEPTOR SUBUNIT 1"/>
    <property type="match status" value="1"/>
</dbReference>
<name>A0AAE1CTK4_9GAST</name>
<keyword evidence="2" id="KW-0675">Receptor</keyword>
<evidence type="ECO:0000256" key="2">
    <source>
        <dbReference type="ARBA" id="ARBA00023170"/>
    </source>
</evidence>
<dbReference type="SUPFAM" id="SSF53822">
    <property type="entry name" value="Periplasmic binding protein-like I"/>
    <property type="match status" value="1"/>
</dbReference>
<organism evidence="5 6">
    <name type="scientific">Elysia crispata</name>
    <name type="common">lettuce slug</name>
    <dbReference type="NCBI Taxonomy" id="231223"/>
    <lineage>
        <taxon>Eukaryota</taxon>
        <taxon>Metazoa</taxon>
        <taxon>Spiralia</taxon>
        <taxon>Lophotrochozoa</taxon>
        <taxon>Mollusca</taxon>
        <taxon>Gastropoda</taxon>
        <taxon>Heterobranchia</taxon>
        <taxon>Euthyneura</taxon>
        <taxon>Panpulmonata</taxon>
        <taxon>Sacoglossa</taxon>
        <taxon>Placobranchoidea</taxon>
        <taxon>Plakobranchidae</taxon>
        <taxon>Elysia</taxon>
    </lineage>
</organism>
<evidence type="ECO:0000313" key="5">
    <source>
        <dbReference type="EMBL" id="KAK3734559.1"/>
    </source>
</evidence>